<dbReference type="GO" id="GO:0019867">
    <property type="term" value="C:outer membrane"/>
    <property type="evidence" value="ECO:0007669"/>
    <property type="project" value="InterPro"/>
</dbReference>
<dbReference type="GO" id="GO:2001070">
    <property type="term" value="F:starch binding"/>
    <property type="evidence" value="ECO:0007669"/>
    <property type="project" value="InterPro"/>
</dbReference>
<comment type="caution">
    <text evidence="2">The sequence shown here is derived from an EMBL/GenBank/DDBJ whole genome shotgun (WGS) entry which is preliminary data.</text>
</comment>
<evidence type="ECO:0000259" key="1">
    <source>
        <dbReference type="Pfam" id="PF14292"/>
    </source>
</evidence>
<sequence length="342" mass="36492">MKSLFIKTMTYSLLLLLFASCKKDETKTVAGNGTAPVLTASQNNLVLSADHAAQTATVLNWSASSFGYSADIAYAVQIDSAGKNFKAPKEVALAGLLTKTFTVAEINDLANQLGLTSGVAGKVEVRVKASISDKYTPAYSNVLALTVTPYLVVINYPSLYVPGSYQGWDPKSAAKISSVNDDKAYEGYVNFPDATTDFKFTSQGDWNGINYGTSTPGILNAGGGDNLHVDGAGYYRIKADTKALTYSLTKTVWAVIGSATGSWDNETLMTYDATAKVWTITKALTAGEFKFRANGSYDINFGDDKGKPKYGGDNIKVAADGNYKITLNLSVPGNYAYSVTKL</sequence>
<dbReference type="OrthoDB" id="975117at2"/>
<dbReference type="STRING" id="1503925.TH53_08570"/>
<proteinExistence type="predicted"/>
<dbReference type="InterPro" id="IPR025970">
    <property type="entry name" value="SusE"/>
</dbReference>
<reference evidence="2 3" key="1">
    <citation type="submission" date="2015-01" db="EMBL/GenBank/DDBJ databases">
        <title>Draft genome sequence of Pedobacter sp. NL19 isolated from sludge of an effluent treatment pond in an abandoned uranium mine.</title>
        <authorList>
            <person name="Santos T."/>
            <person name="Caetano T."/>
            <person name="Covas C."/>
            <person name="Cruz A."/>
            <person name="Mendo S."/>
        </authorList>
    </citation>
    <scope>NUCLEOTIDE SEQUENCE [LARGE SCALE GENOMIC DNA]</scope>
    <source>
        <strain evidence="2 3">NL19</strain>
    </source>
</reference>
<protein>
    <submittedName>
        <fullName evidence="2">Contig32, whole genome shotgun sequence</fullName>
    </submittedName>
</protein>
<dbReference type="PROSITE" id="PS51257">
    <property type="entry name" value="PROKAR_LIPOPROTEIN"/>
    <property type="match status" value="1"/>
</dbReference>
<dbReference type="RefSeq" id="WP_041880725.1">
    <property type="nucleotide sequence ID" value="NZ_CP157278.1"/>
</dbReference>
<dbReference type="EMBL" id="JXRA01000032">
    <property type="protein sequence ID" value="KIO77571.1"/>
    <property type="molecule type" value="Genomic_DNA"/>
</dbReference>
<dbReference type="CDD" id="cd12967">
    <property type="entry name" value="CBM_SusE-F_like_u1"/>
    <property type="match status" value="1"/>
</dbReference>
<dbReference type="AlphaFoldDB" id="A0A0D0GSW4"/>
<dbReference type="Gene3D" id="2.60.40.3620">
    <property type="match status" value="2"/>
</dbReference>
<accession>A0A0D0GSW4</accession>
<feature type="domain" description="SusE outer membrane protein" evidence="1">
    <location>
        <begin position="23"/>
        <end position="128"/>
    </location>
</feature>
<evidence type="ECO:0000313" key="2">
    <source>
        <dbReference type="EMBL" id="KIO77571.1"/>
    </source>
</evidence>
<gene>
    <name evidence="2" type="ORF">TH53_08570</name>
</gene>
<dbReference type="Proteomes" id="UP000032049">
    <property type="component" value="Unassembled WGS sequence"/>
</dbReference>
<dbReference type="Pfam" id="PF14292">
    <property type="entry name" value="SusE"/>
    <property type="match status" value="1"/>
</dbReference>
<evidence type="ECO:0000313" key="3">
    <source>
        <dbReference type="Proteomes" id="UP000032049"/>
    </source>
</evidence>
<name>A0A0D0GSW4_9SPHI</name>
<organism evidence="2 3">
    <name type="scientific">Pedobacter lusitanus</name>
    <dbReference type="NCBI Taxonomy" id="1503925"/>
    <lineage>
        <taxon>Bacteria</taxon>
        <taxon>Pseudomonadati</taxon>
        <taxon>Bacteroidota</taxon>
        <taxon>Sphingobacteriia</taxon>
        <taxon>Sphingobacteriales</taxon>
        <taxon>Sphingobacteriaceae</taxon>
        <taxon>Pedobacter</taxon>
    </lineage>
</organism>
<keyword evidence="3" id="KW-1185">Reference proteome</keyword>